<sequence length="32" mass="3620">MNMVLKGFPECLQADICLHLNSQLLKNCPAFK</sequence>
<dbReference type="Proteomes" id="UP000681720">
    <property type="component" value="Unassembled WGS sequence"/>
</dbReference>
<evidence type="ECO:0000313" key="1">
    <source>
        <dbReference type="EMBL" id="CAF4330523.1"/>
    </source>
</evidence>
<protein>
    <submittedName>
        <fullName evidence="1">Uncharacterized protein</fullName>
    </submittedName>
</protein>
<comment type="caution">
    <text evidence="1">The sequence shown here is derived from an EMBL/GenBank/DDBJ whole genome shotgun (WGS) entry which is preliminary data.</text>
</comment>
<dbReference type="EMBL" id="CAJOBJ010041850">
    <property type="protein sequence ID" value="CAF4330523.1"/>
    <property type="molecule type" value="Genomic_DNA"/>
</dbReference>
<evidence type="ECO:0000313" key="2">
    <source>
        <dbReference type="Proteomes" id="UP000681720"/>
    </source>
</evidence>
<dbReference type="AlphaFoldDB" id="A0A8S2UQQ2"/>
<reference evidence="1" key="1">
    <citation type="submission" date="2021-02" db="EMBL/GenBank/DDBJ databases">
        <authorList>
            <person name="Nowell W R."/>
        </authorList>
    </citation>
    <scope>NUCLEOTIDE SEQUENCE</scope>
</reference>
<organism evidence="1 2">
    <name type="scientific">Rotaria magnacalcarata</name>
    <dbReference type="NCBI Taxonomy" id="392030"/>
    <lineage>
        <taxon>Eukaryota</taxon>
        <taxon>Metazoa</taxon>
        <taxon>Spiralia</taxon>
        <taxon>Gnathifera</taxon>
        <taxon>Rotifera</taxon>
        <taxon>Eurotatoria</taxon>
        <taxon>Bdelloidea</taxon>
        <taxon>Philodinida</taxon>
        <taxon>Philodinidae</taxon>
        <taxon>Rotaria</taxon>
    </lineage>
</organism>
<dbReference type="Gene3D" id="2.60.120.10">
    <property type="entry name" value="Jelly Rolls"/>
    <property type="match status" value="1"/>
</dbReference>
<proteinExistence type="predicted"/>
<accession>A0A8S2UQQ2</accession>
<gene>
    <name evidence="1" type="ORF">GIL414_LOCUS27105</name>
</gene>
<feature type="non-terminal residue" evidence="1">
    <location>
        <position position="32"/>
    </location>
</feature>
<name>A0A8S2UQQ2_9BILA</name>
<dbReference type="InterPro" id="IPR014710">
    <property type="entry name" value="RmlC-like_jellyroll"/>
</dbReference>